<keyword evidence="3 5" id="KW-1133">Transmembrane helix</keyword>
<evidence type="ECO:0000256" key="3">
    <source>
        <dbReference type="ARBA" id="ARBA00022989"/>
    </source>
</evidence>
<name>A0A6H0XKK5_9PEZI</name>
<sequence>MPAAPAVLETYGTSNDAYLALLISIWEVGEGLSGLFFGPCSEIFGRYWIYLCGNVAFCLCLIGGAFSSSIQSFLAFRFLCGFSSTSLSIGPAIVGDLFSEQERGKALAFNSFVPLPFAALAPTFGGFVAQAYGWRSTIWIIAAMSAAVTVVSPVIMRETYRSILLQRSSNNVQAGCDSVPARSRDWRLIGQAFSRSLRMLIYSPPTIIVSMCTAILYGANYLTLTTLSSVMQQQYGFTEGQTGLCYLAATIGCVATMLCYGGFSEKSANVFARIRVHGPAARLPPLILSCALLVCGIMLFGWSIHCHDHWIVPLVGLAILSMGSCLSLVATENYLVDMYNEHSASALGAGVALRALSGAFVPLAAEPLYARLGWGWGNTLLGFLCLLPLPFVLFLMLRATRISDNDDFR</sequence>
<dbReference type="Gene3D" id="1.20.1250.20">
    <property type="entry name" value="MFS general substrate transporter like domains"/>
    <property type="match status" value="1"/>
</dbReference>
<organism evidence="7 8">
    <name type="scientific">Peltaster fructicola</name>
    <dbReference type="NCBI Taxonomy" id="286661"/>
    <lineage>
        <taxon>Eukaryota</taxon>
        <taxon>Fungi</taxon>
        <taxon>Dikarya</taxon>
        <taxon>Ascomycota</taxon>
        <taxon>Pezizomycotina</taxon>
        <taxon>Dothideomycetes</taxon>
        <taxon>Dothideomycetes incertae sedis</taxon>
        <taxon>Peltaster</taxon>
    </lineage>
</organism>
<evidence type="ECO:0000256" key="1">
    <source>
        <dbReference type="ARBA" id="ARBA00004141"/>
    </source>
</evidence>
<dbReference type="OrthoDB" id="5296287at2759"/>
<dbReference type="SUPFAM" id="SSF103473">
    <property type="entry name" value="MFS general substrate transporter"/>
    <property type="match status" value="1"/>
</dbReference>
<evidence type="ECO:0000259" key="6">
    <source>
        <dbReference type="PROSITE" id="PS50850"/>
    </source>
</evidence>
<dbReference type="PANTHER" id="PTHR23502:SF163">
    <property type="entry name" value="MAJOR FACILITATOR SUPERFAMILY (MFS) PROFILE DOMAIN-CONTAINING PROTEIN"/>
    <property type="match status" value="1"/>
</dbReference>
<dbReference type="InterPro" id="IPR011701">
    <property type="entry name" value="MFS"/>
</dbReference>
<protein>
    <recommendedName>
        <fullName evidence="6">Major facilitator superfamily (MFS) profile domain-containing protein</fullName>
    </recommendedName>
</protein>
<dbReference type="InterPro" id="IPR020846">
    <property type="entry name" value="MFS_dom"/>
</dbReference>
<evidence type="ECO:0000256" key="5">
    <source>
        <dbReference type="SAM" id="Phobius"/>
    </source>
</evidence>
<feature type="transmembrane region" description="Helical" evidence="5">
    <location>
        <begin position="47"/>
        <end position="67"/>
    </location>
</feature>
<keyword evidence="4 5" id="KW-0472">Membrane</keyword>
<dbReference type="GO" id="GO:0016020">
    <property type="term" value="C:membrane"/>
    <property type="evidence" value="ECO:0007669"/>
    <property type="project" value="UniProtKB-SubCell"/>
</dbReference>
<feature type="transmembrane region" description="Helical" evidence="5">
    <location>
        <begin position="243"/>
        <end position="263"/>
    </location>
</feature>
<feature type="transmembrane region" description="Helical" evidence="5">
    <location>
        <begin position="283"/>
        <end position="304"/>
    </location>
</feature>
<dbReference type="GO" id="GO:0022857">
    <property type="term" value="F:transmembrane transporter activity"/>
    <property type="evidence" value="ECO:0007669"/>
    <property type="project" value="InterPro"/>
</dbReference>
<keyword evidence="2 5" id="KW-0812">Transmembrane</keyword>
<dbReference type="PROSITE" id="PS50850">
    <property type="entry name" value="MFS"/>
    <property type="match status" value="1"/>
</dbReference>
<comment type="subcellular location">
    <subcellularLocation>
        <location evidence="1">Membrane</location>
        <topology evidence="1">Multi-pass membrane protein</topology>
    </subcellularLocation>
</comment>
<gene>
    <name evidence="7" type="ORF">AMS68_000557</name>
</gene>
<feature type="transmembrane region" description="Helical" evidence="5">
    <location>
        <begin position="310"/>
        <end position="331"/>
    </location>
</feature>
<feature type="transmembrane region" description="Helical" evidence="5">
    <location>
        <begin position="376"/>
        <end position="397"/>
    </location>
</feature>
<feature type="transmembrane region" description="Helical" evidence="5">
    <location>
        <begin position="106"/>
        <end position="132"/>
    </location>
</feature>
<evidence type="ECO:0000256" key="4">
    <source>
        <dbReference type="ARBA" id="ARBA00023136"/>
    </source>
</evidence>
<feature type="transmembrane region" description="Helical" evidence="5">
    <location>
        <begin position="200"/>
        <end position="223"/>
    </location>
</feature>
<accession>A0A6H0XKK5</accession>
<keyword evidence="8" id="KW-1185">Reference proteome</keyword>
<dbReference type="PANTHER" id="PTHR23502">
    <property type="entry name" value="MAJOR FACILITATOR SUPERFAMILY"/>
    <property type="match status" value="1"/>
</dbReference>
<feature type="domain" description="Major facilitator superfamily (MFS) profile" evidence="6">
    <location>
        <begin position="1"/>
        <end position="400"/>
    </location>
</feature>
<proteinExistence type="predicted"/>
<dbReference type="InterPro" id="IPR036259">
    <property type="entry name" value="MFS_trans_sf"/>
</dbReference>
<evidence type="ECO:0000313" key="8">
    <source>
        <dbReference type="Proteomes" id="UP000503462"/>
    </source>
</evidence>
<feature type="transmembrane region" description="Helical" evidence="5">
    <location>
        <begin position="343"/>
        <end position="364"/>
    </location>
</feature>
<evidence type="ECO:0000313" key="7">
    <source>
        <dbReference type="EMBL" id="QIW95039.1"/>
    </source>
</evidence>
<dbReference type="AlphaFoldDB" id="A0A6H0XKK5"/>
<evidence type="ECO:0000256" key="2">
    <source>
        <dbReference type="ARBA" id="ARBA00022692"/>
    </source>
</evidence>
<reference evidence="7 8" key="1">
    <citation type="journal article" date="2016" name="Sci. Rep.">
        <title>Peltaster fructicola genome reveals evolution from an invasive phytopathogen to an ectophytic parasite.</title>
        <authorList>
            <person name="Xu C."/>
            <person name="Chen H."/>
            <person name="Gleason M.L."/>
            <person name="Xu J.R."/>
            <person name="Liu H."/>
            <person name="Zhang R."/>
            <person name="Sun G."/>
        </authorList>
    </citation>
    <scope>NUCLEOTIDE SEQUENCE [LARGE SCALE GENOMIC DNA]</scope>
    <source>
        <strain evidence="7 8">LNHT1506</strain>
    </source>
</reference>
<dbReference type="EMBL" id="CP051139">
    <property type="protein sequence ID" value="QIW95039.1"/>
    <property type="molecule type" value="Genomic_DNA"/>
</dbReference>
<feature type="transmembrane region" description="Helical" evidence="5">
    <location>
        <begin position="17"/>
        <end position="38"/>
    </location>
</feature>
<dbReference type="Pfam" id="PF07690">
    <property type="entry name" value="MFS_1"/>
    <property type="match status" value="1"/>
</dbReference>
<feature type="transmembrane region" description="Helical" evidence="5">
    <location>
        <begin position="73"/>
        <end position="94"/>
    </location>
</feature>
<dbReference type="Proteomes" id="UP000503462">
    <property type="component" value="Chromosome 1"/>
</dbReference>
<feature type="transmembrane region" description="Helical" evidence="5">
    <location>
        <begin position="138"/>
        <end position="156"/>
    </location>
</feature>